<dbReference type="InterPro" id="IPR050564">
    <property type="entry name" value="F420-G6PD/mer"/>
</dbReference>
<dbReference type="EMBL" id="SMKU01000296">
    <property type="protein sequence ID" value="TDD70902.1"/>
    <property type="molecule type" value="Genomic_DNA"/>
</dbReference>
<gene>
    <name evidence="3" type="ORF">E1298_36220</name>
</gene>
<dbReference type="InterPro" id="IPR036661">
    <property type="entry name" value="Luciferase-like_sf"/>
</dbReference>
<dbReference type="Proteomes" id="UP000294513">
    <property type="component" value="Unassembled WGS sequence"/>
</dbReference>
<accession>A0A4R5ALB5</accession>
<evidence type="ECO:0000256" key="1">
    <source>
        <dbReference type="ARBA" id="ARBA00023002"/>
    </source>
</evidence>
<dbReference type="Gene3D" id="3.20.20.30">
    <property type="entry name" value="Luciferase-like domain"/>
    <property type="match status" value="1"/>
</dbReference>
<protein>
    <submittedName>
        <fullName evidence="3">TIGR03620 family F420-dependent LLM class oxidoreductase</fullName>
    </submittedName>
</protein>
<keyword evidence="1" id="KW-0560">Oxidoreductase</keyword>
<dbReference type="GO" id="GO:0016705">
    <property type="term" value="F:oxidoreductase activity, acting on paired donors, with incorporation or reduction of molecular oxygen"/>
    <property type="evidence" value="ECO:0007669"/>
    <property type="project" value="InterPro"/>
</dbReference>
<dbReference type="SUPFAM" id="SSF51679">
    <property type="entry name" value="Bacterial luciferase-like"/>
    <property type="match status" value="1"/>
</dbReference>
<evidence type="ECO:0000313" key="4">
    <source>
        <dbReference type="Proteomes" id="UP000294513"/>
    </source>
</evidence>
<dbReference type="RefSeq" id="WP_131901469.1">
    <property type="nucleotide sequence ID" value="NZ_SMKU01000296.1"/>
</dbReference>
<dbReference type="Pfam" id="PF00296">
    <property type="entry name" value="Bac_luciferase"/>
    <property type="match status" value="1"/>
</dbReference>
<comment type="caution">
    <text evidence="3">The sequence shown here is derived from an EMBL/GenBank/DDBJ whole genome shotgun (WGS) entry which is preliminary data.</text>
</comment>
<dbReference type="InterPro" id="IPR011251">
    <property type="entry name" value="Luciferase-like_dom"/>
</dbReference>
<evidence type="ECO:0000313" key="3">
    <source>
        <dbReference type="EMBL" id="TDD70902.1"/>
    </source>
</evidence>
<proteinExistence type="predicted"/>
<dbReference type="InterPro" id="IPR019922">
    <property type="entry name" value="Lucif-like_OxRdatse_MSMEG_4141"/>
</dbReference>
<dbReference type="NCBIfam" id="TIGR03620">
    <property type="entry name" value="F420_MSMEG_4141"/>
    <property type="match status" value="1"/>
</dbReference>
<reference evidence="3 4" key="1">
    <citation type="submission" date="2019-03" db="EMBL/GenBank/DDBJ databases">
        <title>Draft genome sequences of novel Actinobacteria.</title>
        <authorList>
            <person name="Sahin N."/>
            <person name="Ay H."/>
            <person name="Saygin H."/>
        </authorList>
    </citation>
    <scope>NUCLEOTIDE SEQUENCE [LARGE SCALE GENOMIC DNA]</scope>
    <source>
        <strain evidence="3 4">H3C3</strain>
    </source>
</reference>
<dbReference type="PANTHER" id="PTHR43244:SF1">
    <property type="entry name" value="5,10-METHYLENETETRAHYDROMETHANOPTERIN REDUCTASE"/>
    <property type="match status" value="1"/>
</dbReference>
<dbReference type="PANTHER" id="PTHR43244">
    <property type="match status" value="1"/>
</dbReference>
<name>A0A4R5ALB5_9ACTN</name>
<evidence type="ECO:0000259" key="2">
    <source>
        <dbReference type="Pfam" id="PF00296"/>
    </source>
</evidence>
<sequence>MTTTVEATRRRLGRVGVWLNAVTTTAPADEQRRAAAAIERLGYGSVWTGEAPGGRDVFVKLAIWLSATDRITAGSGIANLLARPPVTTRGASDTLADGFPGRFVLGIGVGHPRQAAGVGQDYGRPLTRVRDYLGAMDDSSGGWLVPAAAPALRPPRVLAAVGPKMLALAGELTDGAHPFASPVETTAAAREILGPGKLLIPEQGLVYDPDPARARDAARAYRADVLKQMERAGGALALPYGRNLLRLGYTEEEITQVSDRVVDATIAHGDEEAIVRRIREHLDAGADHVLVNPLGTDFPGIITALERLAPALTDLS</sequence>
<keyword evidence="4" id="KW-1185">Reference proteome</keyword>
<dbReference type="AlphaFoldDB" id="A0A4R5ALB5"/>
<feature type="domain" description="Luciferase-like" evidence="2">
    <location>
        <begin position="23"/>
        <end position="288"/>
    </location>
</feature>
<dbReference type="OrthoDB" id="4760590at2"/>
<organism evidence="3 4">
    <name type="scientific">Actinomadura rubrisoli</name>
    <dbReference type="NCBI Taxonomy" id="2530368"/>
    <lineage>
        <taxon>Bacteria</taxon>
        <taxon>Bacillati</taxon>
        <taxon>Actinomycetota</taxon>
        <taxon>Actinomycetes</taxon>
        <taxon>Streptosporangiales</taxon>
        <taxon>Thermomonosporaceae</taxon>
        <taxon>Actinomadura</taxon>
    </lineage>
</organism>